<proteinExistence type="predicted"/>
<sequence length="312" mass="34072" precursor="true">MMGSCASSVPSRVVAPQPIFRLETVRQETARTTKPVDESPKRAQRAWEFETRAFAVPSASAGSIDSRVSRFGASLTWNLRVTERTTAAVKLETERSSYKFDGLQAALPGFDLRRVDGLDVHRASVNFMHIRSKETSYFVGAGAAVAQEPGAAFEDSSVFNFQVGMRHAWNDSLSTSIGVAASTRIEEDLFALPFLGLDWTATDSWSFQFGVPATGVKFRASDSVSVALRARFEFRDFRLEDSGAMPGGILRDEGIGVELGLDWRPSPAISLGVNAGYLMNRELRFDDASGATLLEVHPDSSPFAGLSLKYQI</sequence>
<accession>A0A518EL08</accession>
<dbReference type="Proteomes" id="UP000320390">
    <property type="component" value="Chromosome"/>
</dbReference>
<dbReference type="EMBL" id="CP036434">
    <property type="protein sequence ID" value="QDV04721.1"/>
    <property type="molecule type" value="Genomic_DNA"/>
</dbReference>
<keyword evidence="3" id="KW-1185">Reference proteome</keyword>
<dbReference type="InterPro" id="IPR046235">
    <property type="entry name" value="DUF6268"/>
</dbReference>
<dbReference type="AlphaFoldDB" id="A0A518EL08"/>
<dbReference type="SUPFAM" id="SSF56935">
    <property type="entry name" value="Porins"/>
    <property type="match status" value="1"/>
</dbReference>
<evidence type="ECO:0000313" key="2">
    <source>
        <dbReference type="EMBL" id="QDV04721.1"/>
    </source>
</evidence>
<organism evidence="2 3">
    <name type="scientific">Saltatorellus ferox</name>
    <dbReference type="NCBI Taxonomy" id="2528018"/>
    <lineage>
        <taxon>Bacteria</taxon>
        <taxon>Pseudomonadati</taxon>
        <taxon>Planctomycetota</taxon>
        <taxon>Planctomycetia</taxon>
        <taxon>Planctomycetia incertae sedis</taxon>
        <taxon>Saltatorellus</taxon>
    </lineage>
</organism>
<protein>
    <recommendedName>
        <fullName evidence="1">DUF6268 domain-containing protein</fullName>
    </recommendedName>
</protein>
<evidence type="ECO:0000259" key="1">
    <source>
        <dbReference type="Pfam" id="PF19783"/>
    </source>
</evidence>
<name>A0A518EL08_9BACT</name>
<dbReference type="Pfam" id="PF19783">
    <property type="entry name" value="DUF6268"/>
    <property type="match status" value="1"/>
</dbReference>
<reference evidence="2 3" key="1">
    <citation type="submission" date="2019-02" db="EMBL/GenBank/DDBJ databases">
        <title>Deep-cultivation of Planctomycetes and their phenomic and genomic characterization uncovers novel biology.</title>
        <authorList>
            <person name="Wiegand S."/>
            <person name="Jogler M."/>
            <person name="Boedeker C."/>
            <person name="Pinto D."/>
            <person name="Vollmers J."/>
            <person name="Rivas-Marin E."/>
            <person name="Kohn T."/>
            <person name="Peeters S.H."/>
            <person name="Heuer A."/>
            <person name="Rast P."/>
            <person name="Oberbeckmann S."/>
            <person name="Bunk B."/>
            <person name="Jeske O."/>
            <person name="Meyerdierks A."/>
            <person name="Storesund J.E."/>
            <person name="Kallscheuer N."/>
            <person name="Luecker S."/>
            <person name="Lage O.M."/>
            <person name="Pohl T."/>
            <person name="Merkel B.J."/>
            <person name="Hornburger P."/>
            <person name="Mueller R.-W."/>
            <person name="Bruemmer F."/>
            <person name="Labrenz M."/>
            <person name="Spormann A.M."/>
            <person name="Op den Camp H."/>
            <person name="Overmann J."/>
            <person name="Amann R."/>
            <person name="Jetten M.S.M."/>
            <person name="Mascher T."/>
            <person name="Medema M.H."/>
            <person name="Devos D.P."/>
            <person name="Kaster A.-K."/>
            <person name="Ovreas L."/>
            <person name="Rohde M."/>
            <person name="Galperin M.Y."/>
            <person name="Jogler C."/>
        </authorList>
    </citation>
    <scope>NUCLEOTIDE SEQUENCE [LARGE SCALE GENOMIC DNA]</scope>
    <source>
        <strain evidence="2 3">Poly30</strain>
    </source>
</reference>
<gene>
    <name evidence="2" type="ORF">Poly30_02140</name>
</gene>
<feature type="domain" description="DUF6268" evidence="1">
    <location>
        <begin position="120"/>
        <end position="310"/>
    </location>
</feature>
<evidence type="ECO:0000313" key="3">
    <source>
        <dbReference type="Proteomes" id="UP000320390"/>
    </source>
</evidence>